<dbReference type="Gene3D" id="3.40.1110.10">
    <property type="entry name" value="Calcium-transporting ATPase, cytoplasmic domain N"/>
    <property type="match status" value="1"/>
</dbReference>
<feature type="transmembrane region" description="Helical" evidence="9">
    <location>
        <begin position="797"/>
        <end position="817"/>
    </location>
</feature>
<dbReference type="AlphaFoldDB" id="A0A285P8E7"/>
<dbReference type="InterPro" id="IPR036412">
    <property type="entry name" value="HAD-like_sf"/>
</dbReference>
<dbReference type="SFLD" id="SFLDG00002">
    <property type="entry name" value="C1.7:_P-type_atpase_like"/>
    <property type="match status" value="1"/>
</dbReference>
<gene>
    <name evidence="11" type="ORF">SAMN06269185_3188</name>
</gene>
<dbReference type="OrthoDB" id="8588at2157"/>
<dbReference type="InterPro" id="IPR059000">
    <property type="entry name" value="ATPase_P-type_domA"/>
</dbReference>
<feature type="region of interest" description="Disordered" evidence="8">
    <location>
        <begin position="1"/>
        <end position="23"/>
    </location>
</feature>
<evidence type="ECO:0000256" key="6">
    <source>
        <dbReference type="ARBA" id="ARBA00022989"/>
    </source>
</evidence>
<dbReference type="SFLD" id="SFLDF00027">
    <property type="entry name" value="p-type_atpase"/>
    <property type="match status" value="1"/>
</dbReference>
<comment type="subcellular location">
    <subcellularLocation>
        <location evidence="1">Membrane</location>
        <topology evidence="1">Multi-pass membrane protein</topology>
    </subcellularLocation>
</comment>
<dbReference type="InterPro" id="IPR004014">
    <property type="entry name" value="ATPase_P-typ_cation-transptr_N"/>
</dbReference>
<dbReference type="Gene3D" id="3.40.50.1000">
    <property type="entry name" value="HAD superfamily/HAD-like"/>
    <property type="match status" value="1"/>
</dbReference>
<dbReference type="Gene3D" id="2.70.150.10">
    <property type="entry name" value="Calcium-transporting ATPase, cytoplasmic transduction domain A"/>
    <property type="match status" value="1"/>
</dbReference>
<keyword evidence="5" id="KW-1278">Translocase</keyword>
<dbReference type="Pfam" id="PF00122">
    <property type="entry name" value="E1-E2_ATPase"/>
    <property type="match status" value="1"/>
</dbReference>
<proteinExistence type="predicted"/>
<dbReference type="Gene3D" id="1.20.1110.10">
    <property type="entry name" value="Calcium-transporting ATPase, transmembrane domain"/>
    <property type="match status" value="1"/>
</dbReference>
<dbReference type="InterPro" id="IPR008250">
    <property type="entry name" value="ATPase_P-typ_transduc_dom_A_sf"/>
</dbReference>
<dbReference type="InterPro" id="IPR044492">
    <property type="entry name" value="P_typ_ATPase_HD_dom"/>
</dbReference>
<evidence type="ECO:0000256" key="4">
    <source>
        <dbReference type="ARBA" id="ARBA00022840"/>
    </source>
</evidence>
<dbReference type="InterPro" id="IPR023298">
    <property type="entry name" value="ATPase_P-typ_TM_dom_sf"/>
</dbReference>
<keyword evidence="7 9" id="KW-0472">Membrane</keyword>
<dbReference type="GO" id="GO:0016020">
    <property type="term" value="C:membrane"/>
    <property type="evidence" value="ECO:0007669"/>
    <property type="project" value="UniProtKB-SubCell"/>
</dbReference>
<dbReference type="Pfam" id="PF00690">
    <property type="entry name" value="Cation_ATPase_N"/>
    <property type="match status" value="1"/>
</dbReference>
<keyword evidence="2 9" id="KW-0812">Transmembrane</keyword>
<feature type="transmembrane region" description="Helical" evidence="9">
    <location>
        <begin position="762"/>
        <end position="785"/>
    </location>
</feature>
<dbReference type="SUPFAM" id="SSF81653">
    <property type="entry name" value="Calcium ATPase, transduction domain A"/>
    <property type="match status" value="1"/>
</dbReference>
<feature type="domain" description="Cation-transporting P-type ATPase N-terminal" evidence="10">
    <location>
        <begin position="4"/>
        <end position="77"/>
    </location>
</feature>
<dbReference type="Proteomes" id="UP000219453">
    <property type="component" value="Unassembled WGS sequence"/>
</dbReference>
<sequence>MPDSAHSRPADGVLSSVDSRHDGLADAEARRRLDADGPNEVERSSQRTWVDIAVAQFDSALIWVLVAAAALSVWAGHAVDAVLIAGIVLANGAFGFVQDYRAEESLESLRELTAPTATVRRDGRSVELEATKLVVGDVVELSGGDVVPADARLLETSSLEVDEAALTGESAPVSKDPDPDPVETPLAERTAMAYKGTNVTRGSGVAVITATGMDTEVGAIARSLAETAETDTPLQAELDALGRTLGLGVVALAALVIPLLLVEGTGPVQAALTAISLAVAAVPEGLPAVVTLTLALGVRAMADENALVRRLPAVEALGSVDVVCTDKTGTLTRGQMTVRRIWVNDAVVDADDAETHPHADRIERLLRAGALCNDATPADGDEPSEGDDPTEQAIVDAAVEHGIDVRGVRERTPRTDEIPFSSERKWMGTVHGDVAYVKGAPEVVVPMAARVLTADGPVELTDERAARVREQVRSFGDDALRVLAVAVAPDPDAIEGGLTLLGLVGMLDPPREEVADAVAATTQAGVDVKMVTGDNARTAAAIGGSLGLGESVLEGREVAALDDAELRERVESVDVFARTSPAHKVRILRALQDNGHVVAMTGDGVNDAPALKNADIGVAMGVRGTDVAKQASDVVLLDDDYTTIERAIERGRAIFDNVWKFVGYLLSANVAEVALVFLASLLGYLVLPAVQLLWINLLTDGLPALALGADPKSGDVMERSPRDPDRGIVDREMLGLIGGTGTVSTLLMLGLLFAVLDGAASVTPYAMTMVFTGFVCIEFGKLYAIRWLRETPTLSNGWLAAAVGTSLLLQLAVLYTPLNEYFGTVPLGLGDWAVLGGVLAVALPAYLLVAVGVRRL</sequence>
<dbReference type="SUPFAM" id="SSF81660">
    <property type="entry name" value="Metal cation-transporting ATPase, ATP-binding domain N"/>
    <property type="match status" value="1"/>
</dbReference>
<organism evidence="11 12">
    <name type="scientific">Natronoarchaeum philippinense</name>
    <dbReference type="NCBI Taxonomy" id="558529"/>
    <lineage>
        <taxon>Archaea</taxon>
        <taxon>Methanobacteriati</taxon>
        <taxon>Methanobacteriota</taxon>
        <taxon>Stenosarchaea group</taxon>
        <taxon>Halobacteria</taxon>
        <taxon>Halobacteriales</taxon>
        <taxon>Natronoarchaeaceae</taxon>
    </lineage>
</organism>
<dbReference type="SUPFAM" id="SSF81665">
    <property type="entry name" value="Calcium ATPase, transmembrane domain M"/>
    <property type="match status" value="1"/>
</dbReference>
<name>A0A285P8E7_NATPI</name>
<dbReference type="SMART" id="SM00831">
    <property type="entry name" value="Cation_ATPase_N"/>
    <property type="match status" value="1"/>
</dbReference>
<dbReference type="PANTHER" id="PTHR42861">
    <property type="entry name" value="CALCIUM-TRANSPORTING ATPASE"/>
    <property type="match status" value="1"/>
</dbReference>
<reference evidence="12" key="1">
    <citation type="submission" date="2017-09" db="EMBL/GenBank/DDBJ databases">
        <authorList>
            <person name="Varghese N."/>
            <person name="Submissions S."/>
        </authorList>
    </citation>
    <scope>NUCLEOTIDE SEQUENCE [LARGE SCALE GENOMIC DNA]</scope>
    <source>
        <strain evidence="12">DSM 27208</strain>
    </source>
</reference>
<dbReference type="Pfam" id="PF00689">
    <property type="entry name" value="Cation_ATPase_C"/>
    <property type="match status" value="1"/>
</dbReference>
<dbReference type="PRINTS" id="PR00119">
    <property type="entry name" value="CATATPASE"/>
</dbReference>
<evidence type="ECO:0000256" key="3">
    <source>
        <dbReference type="ARBA" id="ARBA00022741"/>
    </source>
</evidence>
<keyword evidence="3" id="KW-0547">Nucleotide-binding</keyword>
<dbReference type="PRINTS" id="PR00120">
    <property type="entry name" value="HATPASE"/>
</dbReference>
<dbReference type="EMBL" id="OBEJ01000007">
    <property type="protein sequence ID" value="SNZ17982.1"/>
    <property type="molecule type" value="Genomic_DNA"/>
</dbReference>
<evidence type="ECO:0000256" key="2">
    <source>
        <dbReference type="ARBA" id="ARBA00022692"/>
    </source>
</evidence>
<dbReference type="InterPro" id="IPR006068">
    <property type="entry name" value="ATPase_P-typ_cation-transptr_C"/>
</dbReference>
<dbReference type="RefSeq" id="WP_097010069.1">
    <property type="nucleotide sequence ID" value="NZ_OBEJ01000007.1"/>
</dbReference>
<evidence type="ECO:0000313" key="11">
    <source>
        <dbReference type="EMBL" id="SNZ17982.1"/>
    </source>
</evidence>
<dbReference type="GO" id="GO:0005524">
    <property type="term" value="F:ATP binding"/>
    <property type="evidence" value="ECO:0007669"/>
    <property type="project" value="UniProtKB-KW"/>
</dbReference>
<dbReference type="InterPro" id="IPR001757">
    <property type="entry name" value="P_typ_ATPase"/>
</dbReference>
<feature type="transmembrane region" description="Helical" evidence="9">
    <location>
        <begin position="733"/>
        <end position="756"/>
    </location>
</feature>
<dbReference type="InterPro" id="IPR018303">
    <property type="entry name" value="ATPase_P-typ_P_site"/>
</dbReference>
<evidence type="ECO:0000259" key="10">
    <source>
        <dbReference type="SMART" id="SM00831"/>
    </source>
</evidence>
<feature type="transmembrane region" description="Helical" evidence="9">
    <location>
        <begin position="832"/>
        <end position="853"/>
    </location>
</feature>
<evidence type="ECO:0000256" key="5">
    <source>
        <dbReference type="ARBA" id="ARBA00022967"/>
    </source>
</evidence>
<evidence type="ECO:0000256" key="7">
    <source>
        <dbReference type="ARBA" id="ARBA00023136"/>
    </source>
</evidence>
<dbReference type="SUPFAM" id="SSF56784">
    <property type="entry name" value="HAD-like"/>
    <property type="match status" value="1"/>
</dbReference>
<dbReference type="GO" id="GO:0016887">
    <property type="term" value="F:ATP hydrolysis activity"/>
    <property type="evidence" value="ECO:0007669"/>
    <property type="project" value="InterPro"/>
</dbReference>
<dbReference type="InterPro" id="IPR023299">
    <property type="entry name" value="ATPase_P-typ_cyto_dom_N"/>
</dbReference>
<feature type="transmembrane region" description="Helical" evidence="9">
    <location>
        <begin position="661"/>
        <end position="687"/>
    </location>
</feature>
<keyword evidence="6 9" id="KW-1133">Transmembrane helix</keyword>
<evidence type="ECO:0000256" key="9">
    <source>
        <dbReference type="SAM" id="Phobius"/>
    </source>
</evidence>
<dbReference type="NCBIfam" id="TIGR01494">
    <property type="entry name" value="ATPase_P-type"/>
    <property type="match status" value="3"/>
</dbReference>
<dbReference type="SFLD" id="SFLDS00003">
    <property type="entry name" value="Haloacid_Dehalogenase"/>
    <property type="match status" value="1"/>
</dbReference>
<protein>
    <submittedName>
        <fullName evidence="11">Ca2+-transporting ATPase</fullName>
    </submittedName>
</protein>
<evidence type="ECO:0000256" key="1">
    <source>
        <dbReference type="ARBA" id="ARBA00004141"/>
    </source>
</evidence>
<keyword evidence="4" id="KW-0067">ATP-binding</keyword>
<dbReference type="Pfam" id="PF13246">
    <property type="entry name" value="Cation_ATPase"/>
    <property type="match status" value="1"/>
</dbReference>
<dbReference type="InterPro" id="IPR023214">
    <property type="entry name" value="HAD_sf"/>
</dbReference>
<dbReference type="PROSITE" id="PS00154">
    <property type="entry name" value="ATPASE_E1_E2"/>
    <property type="match status" value="1"/>
</dbReference>
<accession>A0A285P8E7</accession>
<keyword evidence="12" id="KW-1185">Reference proteome</keyword>
<evidence type="ECO:0000313" key="12">
    <source>
        <dbReference type="Proteomes" id="UP000219453"/>
    </source>
</evidence>
<evidence type="ECO:0000256" key="8">
    <source>
        <dbReference type="SAM" id="MobiDB-lite"/>
    </source>
</evidence>